<sequence length="165" mass="18181">MPEWCAWKAIVQWVLGILHLLKTDGQKAGNSLINVKYTKGAACEVWVTQISSNSCQSGVHGKPLLSCEVWVTRIGSDSCWNGLQFMLEWYPWKATVEGVLGMPHLLNTDGQMAGNSLINGTYIPGTACEVWVTQISSNSCWNGVHGKPLWRGCWGYLIHSIQMGG</sequence>
<keyword evidence="1" id="KW-0732">Signal</keyword>
<name>A0A0C3PJ23_PISTI</name>
<evidence type="ECO:0000313" key="3">
    <source>
        <dbReference type="Proteomes" id="UP000054217"/>
    </source>
</evidence>
<reference evidence="3" key="2">
    <citation type="submission" date="2015-01" db="EMBL/GenBank/DDBJ databases">
        <title>Evolutionary Origins and Diversification of the Mycorrhizal Mutualists.</title>
        <authorList>
            <consortium name="DOE Joint Genome Institute"/>
            <consortium name="Mycorrhizal Genomics Consortium"/>
            <person name="Kohler A."/>
            <person name="Kuo A."/>
            <person name="Nagy L.G."/>
            <person name="Floudas D."/>
            <person name="Copeland A."/>
            <person name="Barry K.W."/>
            <person name="Cichocki N."/>
            <person name="Veneault-Fourrey C."/>
            <person name="LaButti K."/>
            <person name="Lindquist E.A."/>
            <person name="Lipzen A."/>
            <person name="Lundell T."/>
            <person name="Morin E."/>
            <person name="Murat C."/>
            <person name="Riley R."/>
            <person name="Ohm R."/>
            <person name="Sun H."/>
            <person name="Tunlid A."/>
            <person name="Henrissat B."/>
            <person name="Grigoriev I.V."/>
            <person name="Hibbett D.S."/>
            <person name="Martin F."/>
        </authorList>
    </citation>
    <scope>NUCLEOTIDE SEQUENCE [LARGE SCALE GENOMIC DNA]</scope>
    <source>
        <strain evidence="3">Marx 270</strain>
    </source>
</reference>
<dbReference type="EMBL" id="KN831958">
    <property type="protein sequence ID" value="KIO08129.1"/>
    <property type="molecule type" value="Genomic_DNA"/>
</dbReference>
<feature type="signal peptide" evidence="1">
    <location>
        <begin position="1"/>
        <end position="25"/>
    </location>
</feature>
<evidence type="ECO:0000256" key="1">
    <source>
        <dbReference type="SAM" id="SignalP"/>
    </source>
</evidence>
<protein>
    <submittedName>
        <fullName evidence="2">Uncharacterized protein</fullName>
    </submittedName>
</protein>
<dbReference type="InParanoid" id="A0A0C3PJ23"/>
<keyword evidence="3" id="KW-1185">Reference proteome</keyword>
<dbReference type="OrthoDB" id="10403394at2759"/>
<proteinExistence type="predicted"/>
<accession>A0A0C3PJ23</accession>
<gene>
    <name evidence="2" type="ORF">M404DRAFT_8345</name>
</gene>
<feature type="chain" id="PRO_5002167978" evidence="1">
    <location>
        <begin position="26"/>
        <end position="165"/>
    </location>
</feature>
<organism evidence="2 3">
    <name type="scientific">Pisolithus tinctorius Marx 270</name>
    <dbReference type="NCBI Taxonomy" id="870435"/>
    <lineage>
        <taxon>Eukaryota</taxon>
        <taxon>Fungi</taxon>
        <taxon>Dikarya</taxon>
        <taxon>Basidiomycota</taxon>
        <taxon>Agaricomycotina</taxon>
        <taxon>Agaricomycetes</taxon>
        <taxon>Agaricomycetidae</taxon>
        <taxon>Boletales</taxon>
        <taxon>Sclerodermatineae</taxon>
        <taxon>Pisolithaceae</taxon>
        <taxon>Pisolithus</taxon>
    </lineage>
</organism>
<dbReference type="Proteomes" id="UP000054217">
    <property type="component" value="Unassembled WGS sequence"/>
</dbReference>
<dbReference type="HOGENOM" id="CLU_1835953_0_0_1"/>
<reference evidence="2 3" key="1">
    <citation type="submission" date="2014-04" db="EMBL/GenBank/DDBJ databases">
        <authorList>
            <consortium name="DOE Joint Genome Institute"/>
            <person name="Kuo A."/>
            <person name="Kohler A."/>
            <person name="Costa M.D."/>
            <person name="Nagy L.G."/>
            <person name="Floudas D."/>
            <person name="Copeland A."/>
            <person name="Barry K.W."/>
            <person name="Cichocki N."/>
            <person name="Veneault-Fourrey C."/>
            <person name="LaButti K."/>
            <person name="Lindquist E.A."/>
            <person name="Lipzen A."/>
            <person name="Lundell T."/>
            <person name="Morin E."/>
            <person name="Murat C."/>
            <person name="Sun H."/>
            <person name="Tunlid A."/>
            <person name="Henrissat B."/>
            <person name="Grigoriev I.V."/>
            <person name="Hibbett D.S."/>
            <person name="Martin F."/>
            <person name="Nordberg H.P."/>
            <person name="Cantor M.N."/>
            <person name="Hua S.X."/>
        </authorList>
    </citation>
    <scope>NUCLEOTIDE SEQUENCE [LARGE SCALE GENOMIC DNA]</scope>
    <source>
        <strain evidence="2 3">Marx 270</strain>
    </source>
</reference>
<evidence type="ECO:0000313" key="2">
    <source>
        <dbReference type="EMBL" id="KIO08129.1"/>
    </source>
</evidence>
<dbReference type="AlphaFoldDB" id="A0A0C3PJ23"/>